<dbReference type="RefSeq" id="WP_090774078.1">
    <property type="nucleotide sequence ID" value="NZ_FNFB01000052.1"/>
</dbReference>
<dbReference type="Gene3D" id="1.10.472.20">
    <property type="entry name" value="Nitrile hydratase, beta subunit"/>
    <property type="match status" value="1"/>
</dbReference>
<evidence type="ECO:0000313" key="9">
    <source>
        <dbReference type="EMBL" id="SDM30447.1"/>
    </source>
</evidence>
<dbReference type="InterPro" id="IPR003168">
    <property type="entry name" value="Nitrile_hydratase_bsu"/>
</dbReference>
<evidence type="ECO:0000259" key="7">
    <source>
        <dbReference type="Pfam" id="PF02211"/>
    </source>
</evidence>
<keyword evidence="3 5" id="KW-0456">Lyase</keyword>
<dbReference type="Proteomes" id="UP000198683">
    <property type="component" value="Unassembled WGS sequence"/>
</dbReference>
<dbReference type="EMBL" id="FNFB01000052">
    <property type="protein sequence ID" value="SDM30447.1"/>
    <property type="molecule type" value="Genomic_DNA"/>
</dbReference>
<evidence type="ECO:0000313" key="10">
    <source>
        <dbReference type="Proteomes" id="UP000198683"/>
    </source>
</evidence>
<feature type="region of interest" description="Disordered" evidence="6">
    <location>
        <begin position="1"/>
        <end position="20"/>
    </location>
</feature>
<dbReference type="InterPro" id="IPR042262">
    <property type="entry name" value="CN_hydtase_beta_C"/>
</dbReference>
<comment type="catalytic activity">
    <reaction evidence="4 5">
        <text>an aliphatic primary amide = an aliphatic nitrile + H2O</text>
        <dbReference type="Rhea" id="RHEA:12673"/>
        <dbReference type="ChEBI" id="CHEBI:15377"/>
        <dbReference type="ChEBI" id="CHEBI:65285"/>
        <dbReference type="ChEBI" id="CHEBI:80291"/>
        <dbReference type="EC" id="4.2.1.84"/>
    </reaction>
</comment>
<dbReference type="Pfam" id="PF21006">
    <property type="entry name" value="NHase_beta_N"/>
    <property type="match status" value="1"/>
</dbReference>
<evidence type="ECO:0000256" key="3">
    <source>
        <dbReference type="ARBA" id="ARBA00023239"/>
    </source>
</evidence>
<reference evidence="9 10" key="1">
    <citation type="submission" date="2016-10" db="EMBL/GenBank/DDBJ databases">
        <authorList>
            <person name="de Groot N.N."/>
        </authorList>
    </citation>
    <scope>NUCLEOTIDE SEQUENCE [LARGE SCALE GENOMIC DNA]</scope>
    <source>
        <strain evidence="9 10">CGMCC 4.5681</strain>
    </source>
</reference>
<accession>A0A1G9S559</accession>
<dbReference type="InterPro" id="IPR049054">
    <property type="entry name" value="CN_hydtase_beta-like_N"/>
</dbReference>
<feature type="domain" description="Nitrile hydratase beta subunit" evidence="7">
    <location>
        <begin position="126"/>
        <end position="222"/>
    </location>
</feature>
<dbReference type="Pfam" id="PF02211">
    <property type="entry name" value="NHase_beta_C"/>
    <property type="match status" value="1"/>
</dbReference>
<dbReference type="OrthoDB" id="3478924at2"/>
<comment type="similarity">
    <text evidence="2 5">Belongs to the nitrile hydratase subunit beta family.</text>
</comment>
<dbReference type="PIRSF" id="PIRSF001427">
    <property type="entry name" value="NHase_beta"/>
    <property type="match status" value="1"/>
</dbReference>
<evidence type="ECO:0000256" key="1">
    <source>
        <dbReference type="ARBA" id="ARBA00004042"/>
    </source>
</evidence>
<protein>
    <recommendedName>
        <fullName evidence="5">Nitrile hydratase subunit beta</fullName>
        <shortName evidence="5">NHase</shortName>
        <ecNumber evidence="5">4.2.1.84</ecNumber>
    </recommendedName>
</protein>
<feature type="domain" description="Nitrile hydratase beta subunit-like N-terminal" evidence="8">
    <location>
        <begin position="1"/>
        <end position="108"/>
    </location>
</feature>
<dbReference type="Gene3D" id="2.30.30.50">
    <property type="match status" value="1"/>
</dbReference>
<keyword evidence="10" id="KW-1185">Reference proteome</keyword>
<evidence type="ECO:0000256" key="2">
    <source>
        <dbReference type="ARBA" id="ARBA00009098"/>
    </source>
</evidence>
<proteinExistence type="inferred from homology"/>
<evidence type="ECO:0000256" key="6">
    <source>
        <dbReference type="SAM" id="MobiDB-lite"/>
    </source>
</evidence>
<dbReference type="STRING" id="683260.SAMN05421874_15215"/>
<dbReference type="InterPro" id="IPR008990">
    <property type="entry name" value="Elect_transpt_acc-like_dom_sf"/>
</dbReference>
<evidence type="ECO:0000256" key="4">
    <source>
        <dbReference type="ARBA" id="ARBA00044877"/>
    </source>
</evidence>
<dbReference type="SUPFAM" id="SSF50090">
    <property type="entry name" value="Electron transport accessory proteins"/>
    <property type="match status" value="1"/>
</dbReference>
<evidence type="ECO:0000256" key="5">
    <source>
        <dbReference type="PIRNR" id="PIRNR001427"/>
    </source>
</evidence>
<sequence>MEGIADLGGTTGWGPVRPPRRDEPVFPERWNARAFALTLLAIRVSGRNVDAFRHALERLDRNAYLDDGYFGRWLNAAELMLTDSAILAPGAVTARARVLRGEQIPEPPAPKPRKPDYKPTAEGSLRTVDAPAAFAVGERVRAKNMSPTGHTRLAGYVRGHAGVVAAVQPAALLPDTHAHFLGENPQYVYTVCFDSRELWPSGSGTDSRPFKLTVELYESYLEQDS</sequence>
<dbReference type="EC" id="4.2.1.84" evidence="5"/>
<evidence type="ECO:0000259" key="8">
    <source>
        <dbReference type="Pfam" id="PF21006"/>
    </source>
</evidence>
<dbReference type="NCBIfam" id="TIGR03888">
    <property type="entry name" value="nitrile_beta"/>
    <property type="match status" value="1"/>
</dbReference>
<gene>
    <name evidence="9" type="ORF">SAMN05421874_15215</name>
</gene>
<dbReference type="AlphaFoldDB" id="A0A1G9S559"/>
<organism evidence="9 10">
    <name type="scientific">Nonomuraea maritima</name>
    <dbReference type="NCBI Taxonomy" id="683260"/>
    <lineage>
        <taxon>Bacteria</taxon>
        <taxon>Bacillati</taxon>
        <taxon>Actinomycetota</taxon>
        <taxon>Actinomycetes</taxon>
        <taxon>Streptosporangiales</taxon>
        <taxon>Streptosporangiaceae</taxon>
        <taxon>Nonomuraea</taxon>
    </lineage>
</organism>
<name>A0A1G9S559_9ACTN</name>
<dbReference type="GO" id="GO:0018822">
    <property type="term" value="F:nitrile hydratase activity"/>
    <property type="evidence" value="ECO:0007669"/>
    <property type="project" value="UniProtKB-EC"/>
</dbReference>
<feature type="region of interest" description="Disordered" evidence="6">
    <location>
        <begin position="100"/>
        <end position="122"/>
    </location>
</feature>
<dbReference type="InterPro" id="IPR024690">
    <property type="entry name" value="CN_hydtase_beta_dom_C"/>
</dbReference>
<comment type="function">
    <text evidence="1 5">NHase catalyzes the hydration of various nitrile compounds to the corresponding amides.</text>
</comment>
<dbReference type="GO" id="GO:0046914">
    <property type="term" value="F:transition metal ion binding"/>
    <property type="evidence" value="ECO:0007669"/>
    <property type="project" value="InterPro"/>
</dbReference>